<dbReference type="GO" id="GO:0005524">
    <property type="term" value="F:ATP binding"/>
    <property type="evidence" value="ECO:0007669"/>
    <property type="project" value="UniProtKB-KW"/>
</dbReference>
<dbReference type="OrthoDB" id="9808041at2"/>
<name>A0A2K1SW26_GARVA</name>
<dbReference type="InterPro" id="IPR035907">
    <property type="entry name" value="Hppk_sf"/>
</dbReference>
<dbReference type="InterPro" id="IPR000550">
    <property type="entry name" value="Hppk"/>
</dbReference>
<evidence type="ECO:0000256" key="1">
    <source>
        <dbReference type="ARBA" id="ARBA00000198"/>
    </source>
</evidence>
<dbReference type="CDD" id="cd00483">
    <property type="entry name" value="HPPK"/>
    <property type="match status" value="1"/>
</dbReference>
<evidence type="ECO:0000256" key="2">
    <source>
        <dbReference type="ARBA" id="ARBA00005051"/>
    </source>
</evidence>
<dbReference type="Proteomes" id="UP000236146">
    <property type="component" value="Unassembled WGS sequence"/>
</dbReference>
<dbReference type="SUPFAM" id="SSF55083">
    <property type="entry name" value="6-hydroxymethyl-7,8-dihydropterin pyrophosphokinase, HPPK"/>
    <property type="match status" value="1"/>
</dbReference>
<evidence type="ECO:0000256" key="7">
    <source>
        <dbReference type="ARBA" id="ARBA00022840"/>
    </source>
</evidence>
<dbReference type="PANTHER" id="PTHR43071:SF1">
    <property type="entry name" value="2-AMINO-4-HYDROXY-6-HYDROXYMETHYLDIHYDROPTERIDINE PYROPHOSPHOKINASE"/>
    <property type="match status" value="1"/>
</dbReference>
<dbReference type="EC" id="2.7.6.3" evidence="3"/>
<gene>
    <name evidence="10" type="primary">folK</name>
    <name evidence="10" type="ORF">BFS05_00455</name>
</gene>
<comment type="caution">
    <text evidence="10">The sequence shown here is derived from an EMBL/GenBank/DDBJ whole genome shotgun (WGS) entry which is preliminary data.</text>
</comment>
<accession>A0A2K1SW26</accession>
<dbReference type="NCBIfam" id="TIGR01498">
    <property type="entry name" value="folK"/>
    <property type="match status" value="1"/>
</dbReference>
<dbReference type="RefSeq" id="WP_103084119.1">
    <property type="nucleotide sequence ID" value="NZ_MNLH01000001.1"/>
</dbReference>
<evidence type="ECO:0000256" key="6">
    <source>
        <dbReference type="ARBA" id="ARBA00022777"/>
    </source>
</evidence>
<keyword evidence="7" id="KW-0067">ATP-binding</keyword>
<evidence type="ECO:0000256" key="8">
    <source>
        <dbReference type="ARBA" id="ARBA00022909"/>
    </source>
</evidence>
<dbReference type="Gene3D" id="3.30.70.560">
    <property type="entry name" value="7,8-Dihydro-6-hydroxymethylpterin-pyrophosphokinase HPPK"/>
    <property type="match status" value="1"/>
</dbReference>
<keyword evidence="8" id="KW-0289">Folate biosynthesis</keyword>
<protein>
    <recommendedName>
        <fullName evidence="3">2-amino-4-hydroxy-6-hydroxymethyldihydropteridine diphosphokinase</fullName>
        <ecNumber evidence="3">2.7.6.3</ecNumber>
    </recommendedName>
</protein>
<comment type="catalytic activity">
    <reaction evidence="1">
        <text>6-hydroxymethyl-7,8-dihydropterin + ATP = (7,8-dihydropterin-6-yl)methyl diphosphate + AMP + H(+)</text>
        <dbReference type="Rhea" id="RHEA:11412"/>
        <dbReference type="ChEBI" id="CHEBI:15378"/>
        <dbReference type="ChEBI" id="CHEBI:30616"/>
        <dbReference type="ChEBI" id="CHEBI:44841"/>
        <dbReference type="ChEBI" id="CHEBI:72950"/>
        <dbReference type="ChEBI" id="CHEBI:456215"/>
        <dbReference type="EC" id="2.7.6.3"/>
    </reaction>
</comment>
<dbReference type="GO" id="GO:0046656">
    <property type="term" value="P:folic acid biosynthetic process"/>
    <property type="evidence" value="ECO:0007669"/>
    <property type="project" value="UniProtKB-KW"/>
</dbReference>
<keyword evidence="6 10" id="KW-0418">Kinase</keyword>
<dbReference type="PANTHER" id="PTHR43071">
    <property type="entry name" value="2-AMINO-4-HYDROXY-6-HYDROXYMETHYLDIHYDROPTERIDINE PYROPHOSPHOKINASE"/>
    <property type="match status" value="1"/>
</dbReference>
<dbReference type="GO" id="GO:0046654">
    <property type="term" value="P:tetrahydrofolate biosynthetic process"/>
    <property type="evidence" value="ECO:0007669"/>
    <property type="project" value="UniProtKB-UniPathway"/>
</dbReference>
<evidence type="ECO:0000259" key="9">
    <source>
        <dbReference type="PROSITE" id="PS00794"/>
    </source>
</evidence>
<evidence type="ECO:0000256" key="4">
    <source>
        <dbReference type="ARBA" id="ARBA00022679"/>
    </source>
</evidence>
<evidence type="ECO:0000256" key="3">
    <source>
        <dbReference type="ARBA" id="ARBA00013253"/>
    </source>
</evidence>
<reference evidence="10 11" key="1">
    <citation type="submission" date="2016-10" db="EMBL/GenBank/DDBJ databases">
        <authorList>
            <person name="Varghese N."/>
        </authorList>
    </citation>
    <scope>NUCLEOTIDE SEQUENCE [LARGE SCALE GENOMIC DNA]</scope>
    <source>
        <strain evidence="10 11">KA00225</strain>
    </source>
</reference>
<feature type="domain" description="7,8-dihydro-6-hydroxymethylpterin-pyrophosphokinase" evidence="9">
    <location>
        <begin position="89"/>
        <end position="100"/>
    </location>
</feature>
<dbReference type="GO" id="GO:0016301">
    <property type="term" value="F:kinase activity"/>
    <property type="evidence" value="ECO:0007669"/>
    <property type="project" value="UniProtKB-KW"/>
</dbReference>
<dbReference type="Pfam" id="PF01288">
    <property type="entry name" value="HPPK"/>
    <property type="match status" value="1"/>
</dbReference>
<dbReference type="AlphaFoldDB" id="A0A2K1SW26"/>
<evidence type="ECO:0000313" key="11">
    <source>
        <dbReference type="Proteomes" id="UP000236146"/>
    </source>
</evidence>
<dbReference type="GO" id="GO:0003848">
    <property type="term" value="F:2-amino-4-hydroxy-6-hydroxymethyldihydropteridine diphosphokinase activity"/>
    <property type="evidence" value="ECO:0007669"/>
    <property type="project" value="UniProtKB-EC"/>
</dbReference>
<evidence type="ECO:0000313" key="10">
    <source>
        <dbReference type="EMBL" id="PNS43739.1"/>
    </source>
</evidence>
<organism evidence="10 11">
    <name type="scientific">Gardnerella vaginalis</name>
    <dbReference type="NCBI Taxonomy" id="2702"/>
    <lineage>
        <taxon>Bacteria</taxon>
        <taxon>Bacillati</taxon>
        <taxon>Actinomycetota</taxon>
        <taxon>Actinomycetes</taxon>
        <taxon>Bifidobacteriales</taxon>
        <taxon>Bifidobacteriaceae</taxon>
        <taxon>Gardnerella</taxon>
    </lineage>
</organism>
<keyword evidence="4" id="KW-0808">Transferase</keyword>
<proteinExistence type="predicted"/>
<evidence type="ECO:0000256" key="5">
    <source>
        <dbReference type="ARBA" id="ARBA00022741"/>
    </source>
</evidence>
<sequence>MSSLVYISSGSNIGDRLNNLQQAVKMLKENTHISNVIVSSVYETEPVGDVEQDSFYNIGIRLRTDLTPYELLDFIHEIEQRLHRKRIIHWGPRTIDLDIIDYDKCVFKSDNLTIPHKERDNRKFVLVPLLEISKDDSDYHDLLEEKLSYLNDSHWIKIVEGSEVFN</sequence>
<dbReference type="UniPathway" id="UPA00077">
    <property type="reaction ID" value="UER00155"/>
</dbReference>
<keyword evidence="5" id="KW-0547">Nucleotide-binding</keyword>
<dbReference type="PROSITE" id="PS00794">
    <property type="entry name" value="HPPK"/>
    <property type="match status" value="1"/>
</dbReference>
<comment type="pathway">
    <text evidence="2">Cofactor biosynthesis; tetrahydrofolate biosynthesis; 2-amino-4-hydroxy-6-hydroxymethyl-7,8-dihydropteridine diphosphate from 7,8-dihydroneopterin triphosphate: step 4/4.</text>
</comment>
<dbReference type="EMBL" id="MNLH01000001">
    <property type="protein sequence ID" value="PNS43739.1"/>
    <property type="molecule type" value="Genomic_DNA"/>
</dbReference>